<dbReference type="PROSITE" id="PS51257">
    <property type="entry name" value="PROKAR_LIPOPROTEIN"/>
    <property type="match status" value="1"/>
</dbReference>
<name>A0ABW2JIU7_9ACTN</name>
<dbReference type="EMBL" id="JBHTCF010000006">
    <property type="protein sequence ID" value="MFC7306026.1"/>
    <property type="molecule type" value="Genomic_DNA"/>
</dbReference>
<dbReference type="InterPro" id="IPR036182">
    <property type="entry name" value="PCuAC_sf"/>
</dbReference>
<feature type="signal peptide" evidence="2">
    <location>
        <begin position="1"/>
        <end position="20"/>
    </location>
</feature>
<dbReference type="InterPro" id="IPR007410">
    <property type="entry name" value="LpqE-like"/>
</dbReference>
<keyword evidence="2" id="KW-0732">Signal</keyword>
<evidence type="ECO:0000256" key="1">
    <source>
        <dbReference type="SAM" id="MobiDB-lite"/>
    </source>
</evidence>
<dbReference type="PANTHER" id="PTHR36302:SF1">
    <property type="entry name" value="COPPER CHAPERONE PCU(A)C"/>
    <property type="match status" value="1"/>
</dbReference>
<dbReference type="SUPFAM" id="SSF110087">
    <property type="entry name" value="DR1885-like metal-binding protein"/>
    <property type="match status" value="1"/>
</dbReference>
<protein>
    <submittedName>
        <fullName evidence="3">Copper chaperone PCu(A)C</fullName>
    </submittedName>
</protein>
<evidence type="ECO:0000313" key="4">
    <source>
        <dbReference type="Proteomes" id="UP001596523"/>
    </source>
</evidence>
<feature type="compositionally biased region" description="Basic and acidic residues" evidence="1">
    <location>
        <begin position="30"/>
        <end position="42"/>
    </location>
</feature>
<dbReference type="Pfam" id="PF04314">
    <property type="entry name" value="PCuAC"/>
    <property type="match status" value="1"/>
</dbReference>
<evidence type="ECO:0000313" key="3">
    <source>
        <dbReference type="EMBL" id="MFC7306026.1"/>
    </source>
</evidence>
<dbReference type="Gene3D" id="2.60.40.1890">
    <property type="entry name" value="PCu(A)C copper chaperone"/>
    <property type="match status" value="1"/>
</dbReference>
<dbReference type="Proteomes" id="UP001596523">
    <property type="component" value="Unassembled WGS sequence"/>
</dbReference>
<proteinExistence type="predicted"/>
<dbReference type="InterPro" id="IPR058248">
    <property type="entry name" value="Lxx211020-like"/>
</dbReference>
<dbReference type="PANTHER" id="PTHR36302">
    <property type="entry name" value="BLR7088 PROTEIN"/>
    <property type="match status" value="1"/>
</dbReference>
<sequence>MNRRITLAAVIAVTSALALAGCTSSDGSDGPDKGEKTGKSTEKTAQGAAEPQLSVSGGFMPEPVMKDMGGGFLTVTNKGGADKLTSVTSDIAGKTEIHETVDQKMKKADSFDIPANGTLKLERGGNHIMFLGLKKKPAKGDKIAVELHFEKSAPIKAELEVKEATHNPKGH</sequence>
<organism evidence="3 4">
    <name type="scientific">Streptomyces monticola</name>
    <dbReference type="NCBI Taxonomy" id="2666263"/>
    <lineage>
        <taxon>Bacteria</taxon>
        <taxon>Bacillati</taxon>
        <taxon>Actinomycetota</taxon>
        <taxon>Actinomycetes</taxon>
        <taxon>Kitasatosporales</taxon>
        <taxon>Streptomycetaceae</taxon>
        <taxon>Streptomyces</taxon>
    </lineage>
</organism>
<evidence type="ECO:0000256" key="2">
    <source>
        <dbReference type="SAM" id="SignalP"/>
    </source>
</evidence>
<accession>A0ABW2JIU7</accession>
<comment type="caution">
    <text evidence="3">The sequence shown here is derived from an EMBL/GenBank/DDBJ whole genome shotgun (WGS) entry which is preliminary data.</text>
</comment>
<feature type="region of interest" description="Disordered" evidence="1">
    <location>
        <begin position="22"/>
        <end position="57"/>
    </location>
</feature>
<gene>
    <name evidence="3" type="ORF">ACFQVC_17590</name>
</gene>
<keyword evidence="4" id="KW-1185">Reference proteome</keyword>
<reference evidence="4" key="1">
    <citation type="journal article" date="2019" name="Int. J. Syst. Evol. Microbiol.">
        <title>The Global Catalogue of Microorganisms (GCM) 10K type strain sequencing project: providing services to taxonomists for standard genome sequencing and annotation.</title>
        <authorList>
            <consortium name="The Broad Institute Genomics Platform"/>
            <consortium name="The Broad Institute Genome Sequencing Center for Infectious Disease"/>
            <person name="Wu L."/>
            <person name="Ma J."/>
        </authorList>
    </citation>
    <scope>NUCLEOTIDE SEQUENCE [LARGE SCALE GENOMIC DNA]</scope>
    <source>
        <strain evidence="4">SYNS20</strain>
    </source>
</reference>
<dbReference type="RefSeq" id="WP_381831372.1">
    <property type="nucleotide sequence ID" value="NZ_JBHTCF010000006.1"/>
</dbReference>
<feature type="chain" id="PRO_5046635977" evidence="2">
    <location>
        <begin position="21"/>
        <end position="171"/>
    </location>
</feature>